<feature type="compositionally biased region" description="Low complexity" evidence="1">
    <location>
        <begin position="198"/>
        <end position="217"/>
    </location>
</feature>
<organism evidence="2 3">
    <name type="scientific">Fragilariopsis cylindrus CCMP1102</name>
    <dbReference type="NCBI Taxonomy" id="635003"/>
    <lineage>
        <taxon>Eukaryota</taxon>
        <taxon>Sar</taxon>
        <taxon>Stramenopiles</taxon>
        <taxon>Ochrophyta</taxon>
        <taxon>Bacillariophyta</taxon>
        <taxon>Bacillariophyceae</taxon>
        <taxon>Bacillariophycidae</taxon>
        <taxon>Bacillariales</taxon>
        <taxon>Bacillariaceae</taxon>
        <taxon>Fragilariopsis</taxon>
    </lineage>
</organism>
<feature type="compositionally biased region" description="Low complexity" evidence="1">
    <location>
        <begin position="121"/>
        <end position="132"/>
    </location>
</feature>
<dbReference type="Proteomes" id="UP000095751">
    <property type="component" value="Unassembled WGS sequence"/>
</dbReference>
<evidence type="ECO:0000256" key="1">
    <source>
        <dbReference type="SAM" id="MobiDB-lite"/>
    </source>
</evidence>
<feature type="region of interest" description="Disordered" evidence="1">
    <location>
        <begin position="1"/>
        <end position="22"/>
    </location>
</feature>
<sequence length="294" mass="34729">MMGSMTNSSYSDDDDDNNNTFDLSMQKIRDNSNSNDNNYGLDTTRALLHPHNKPKPVRKVHFNNVREVHFNNVMIINEIPSHRALTSHERLSLWYTKVDYKFFQIEERKKNKRNRFAASIENNENENNNNRNNKGKTHNTLLSSSNSRSSNNSNPNPNKLSKSCQQRRIHEIRCMVLIRAQYAYQNLNLQRFDEKNVSTTTTSSSSSNSNSNNNNNNIVVDGYARDSYYFQQQQRRLAEFYRQHSWPCLQAARERALENEIWNINRKLQEHFQYYQKQMVSHTQAASSCFQHWF</sequence>
<dbReference type="InParanoid" id="A0A1E7FYB7"/>
<accession>A0A1E7FYB7</accession>
<proteinExistence type="predicted"/>
<protein>
    <submittedName>
        <fullName evidence="2">Uncharacterized protein</fullName>
    </submittedName>
</protein>
<keyword evidence="3" id="KW-1185">Reference proteome</keyword>
<feature type="region of interest" description="Disordered" evidence="1">
    <location>
        <begin position="118"/>
        <end position="164"/>
    </location>
</feature>
<dbReference type="KEGG" id="fcy:FRACYDRAFT_233302"/>
<name>A0A1E7FYB7_9STRA</name>
<evidence type="ECO:0000313" key="3">
    <source>
        <dbReference type="Proteomes" id="UP000095751"/>
    </source>
</evidence>
<gene>
    <name evidence="2" type="ORF">FRACYDRAFT_233302</name>
</gene>
<reference evidence="2 3" key="1">
    <citation type="submission" date="2016-09" db="EMBL/GenBank/DDBJ databases">
        <title>Extensive genetic diversity and differential bi-allelic expression allows diatom success in the polar Southern Ocean.</title>
        <authorList>
            <consortium name="DOE Joint Genome Institute"/>
            <person name="Mock T."/>
            <person name="Otillar R.P."/>
            <person name="Strauss J."/>
            <person name="Dupont C."/>
            <person name="Frickenhaus S."/>
            <person name="Maumus F."/>
            <person name="Mcmullan M."/>
            <person name="Sanges R."/>
            <person name="Schmutz J."/>
            <person name="Toseland A."/>
            <person name="Valas R."/>
            <person name="Veluchamy A."/>
            <person name="Ward B.J."/>
            <person name="Allen A."/>
            <person name="Barry K."/>
            <person name="Falciatore A."/>
            <person name="Ferrante M."/>
            <person name="Fortunato A.E."/>
            <person name="Gloeckner G."/>
            <person name="Gruber A."/>
            <person name="Hipkin R."/>
            <person name="Janech M."/>
            <person name="Kroth P."/>
            <person name="Leese F."/>
            <person name="Lindquist E."/>
            <person name="Lyon B.R."/>
            <person name="Martin J."/>
            <person name="Mayer C."/>
            <person name="Parker M."/>
            <person name="Quesneville H."/>
            <person name="Raymond J."/>
            <person name="Uhlig C."/>
            <person name="Valentin K.U."/>
            <person name="Worden A.Z."/>
            <person name="Armbrust E.V."/>
            <person name="Bowler C."/>
            <person name="Green B."/>
            <person name="Moulton V."/>
            <person name="Van Oosterhout C."/>
            <person name="Grigoriev I."/>
        </authorList>
    </citation>
    <scope>NUCLEOTIDE SEQUENCE [LARGE SCALE GENOMIC DNA]</scope>
    <source>
        <strain evidence="2 3">CCMP1102</strain>
    </source>
</reference>
<feature type="compositionally biased region" description="Low complexity" evidence="1">
    <location>
        <begin position="142"/>
        <end position="163"/>
    </location>
</feature>
<feature type="region of interest" description="Disordered" evidence="1">
    <location>
        <begin position="198"/>
        <end position="218"/>
    </location>
</feature>
<dbReference type="EMBL" id="KV784353">
    <property type="protein sequence ID" value="OEU23135.1"/>
    <property type="molecule type" value="Genomic_DNA"/>
</dbReference>
<dbReference type="AlphaFoldDB" id="A0A1E7FYB7"/>
<evidence type="ECO:0000313" key="2">
    <source>
        <dbReference type="EMBL" id="OEU23135.1"/>
    </source>
</evidence>